<evidence type="ECO:0000256" key="2">
    <source>
        <dbReference type="ARBA" id="ARBA00007935"/>
    </source>
</evidence>
<sequence>MTLEPQASAPSSRLSRRIAVLAVGCALLFLCIVGSFLVGSSHISVESVLTYLQHPDGSNDSYIVNELRKTRTLLGVLVGVCLAVAGAVMQAVTRNPLADPGLLGVNAGASLAIAVGAAVFAAHSTVAQFFLALAGACIASLIVYLVGNAGPYGGTPVRLVLAGVAFSTAAGGATSALLMINPTAFNTFRFWDVGALTRTDISLLGLLVPALAGLGIIASIVPGLSALALGDDAATALGTRVKTVRALALLALTLLCAVATAAAGPIGFVGLMVPYFAGVLVGAHRGWIIATCAVLGPVLVLSADILGRVLVRPAEMQVGLLTAFVGSPVLLLLVYKMRGIKR</sequence>
<dbReference type="KEGG" id="rter:IDM49_03290"/>
<evidence type="ECO:0000256" key="1">
    <source>
        <dbReference type="ARBA" id="ARBA00004651"/>
    </source>
</evidence>
<accession>A0A7H2BF65</accession>
<dbReference type="RefSeq" id="WP_190725013.1">
    <property type="nucleotide sequence ID" value="NZ_CP061539.1"/>
</dbReference>
<evidence type="ECO:0000313" key="10">
    <source>
        <dbReference type="Proteomes" id="UP000516404"/>
    </source>
</evidence>
<dbReference type="PANTHER" id="PTHR30472">
    <property type="entry name" value="FERRIC ENTEROBACTIN TRANSPORT SYSTEM PERMEASE PROTEIN"/>
    <property type="match status" value="1"/>
</dbReference>
<evidence type="ECO:0000256" key="8">
    <source>
        <dbReference type="SAM" id="Phobius"/>
    </source>
</evidence>
<comment type="subcellular location">
    <subcellularLocation>
        <location evidence="1">Cell membrane</location>
        <topology evidence="1">Multi-pass membrane protein</topology>
    </subcellularLocation>
</comment>
<keyword evidence="4" id="KW-1003">Cell membrane</keyword>
<evidence type="ECO:0000256" key="3">
    <source>
        <dbReference type="ARBA" id="ARBA00022448"/>
    </source>
</evidence>
<dbReference type="PANTHER" id="PTHR30472:SF1">
    <property type="entry name" value="FE(3+) DICITRATE TRANSPORT SYSTEM PERMEASE PROTEIN FECC-RELATED"/>
    <property type="match status" value="1"/>
</dbReference>
<evidence type="ECO:0000256" key="7">
    <source>
        <dbReference type="ARBA" id="ARBA00023136"/>
    </source>
</evidence>
<feature type="transmembrane region" description="Helical" evidence="8">
    <location>
        <begin position="159"/>
        <end position="180"/>
    </location>
</feature>
<name>A0A7H2BF65_9MICC</name>
<comment type="similarity">
    <text evidence="2">Belongs to the binding-protein-dependent transport system permease family. FecCD subfamily.</text>
</comment>
<dbReference type="GeneID" id="96623251"/>
<feature type="transmembrane region" description="Helical" evidence="8">
    <location>
        <begin position="103"/>
        <end position="122"/>
    </location>
</feature>
<gene>
    <name evidence="9" type="ORF">IDM49_03290</name>
</gene>
<dbReference type="GO" id="GO:0022857">
    <property type="term" value="F:transmembrane transporter activity"/>
    <property type="evidence" value="ECO:0007669"/>
    <property type="project" value="InterPro"/>
</dbReference>
<dbReference type="CDD" id="cd06550">
    <property type="entry name" value="TM_ABC_iron-siderophores_like"/>
    <property type="match status" value="1"/>
</dbReference>
<feature type="transmembrane region" description="Helical" evidence="8">
    <location>
        <begin position="201"/>
        <end position="227"/>
    </location>
</feature>
<dbReference type="GO" id="GO:0033214">
    <property type="term" value="P:siderophore-iron import into cell"/>
    <property type="evidence" value="ECO:0007669"/>
    <property type="project" value="TreeGrafter"/>
</dbReference>
<evidence type="ECO:0000313" key="9">
    <source>
        <dbReference type="EMBL" id="QNV38311.1"/>
    </source>
</evidence>
<proteinExistence type="inferred from homology"/>
<feature type="transmembrane region" description="Helical" evidence="8">
    <location>
        <begin position="287"/>
        <end position="310"/>
    </location>
</feature>
<dbReference type="InterPro" id="IPR037294">
    <property type="entry name" value="ABC_BtuC-like"/>
</dbReference>
<dbReference type="EMBL" id="CP061539">
    <property type="protein sequence ID" value="QNV38311.1"/>
    <property type="molecule type" value="Genomic_DNA"/>
</dbReference>
<evidence type="ECO:0000256" key="4">
    <source>
        <dbReference type="ARBA" id="ARBA00022475"/>
    </source>
</evidence>
<keyword evidence="10" id="KW-1185">Reference proteome</keyword>
<feature type="transmembrane region" description="Helical" evidence="8">
    <location>
        <begin position="129"/>
        <end position="147"/>
    </location>
</feature>
<evidence type="ECO:0000256" key="6">
    <source>
        <dbReference type="ARBA" id="ARBA00022989"/>
    </source>
</evidence>
<protein>
    <submittedName>
        <fullName evidence="9">Iron chelate uptake ABC transporter family permease subunit</fullName>
    </submittedName>
</protein>
<dbReference type="InterPro" id="IPR000522">
    <property type="entry name" value="ABC_transptr_permease_BtuC"/>
</dbReference>
<dbReference type="Pfam" id="PF01032">
    <property type="entry name" value="FecCD"/>
    <property type="match status" value="1"/>
</dbReference>
<feature type="transmembrane region" description="Helical" evidence="8">
    <location>
        <begin position="247"/>
        <end position="275"/>
    </location>
</feature>
<keyword evidence="3" id="KW-0813">Transport</keyword>
<evidence type="ECO:0000256" key="5">
    <source>
        <dbReference type="ARBA" id="ARBA00022692"/>
    </source>
</evidence>
<keyword evidence="5 8" id="KW-0812">Transmembrane</keyword>
<keyword evidence="6 8" id="KW-1133">Transmembrane helix</keyword>
<dbReference type="AlphaFoldDB" id="A0A7H2BF65"/>
<keyword evidence="7 8" id="KW-0472">Membrane</keyword>
<feature type="transmembrane region" description="Helical" evidence="8">
    <location>
        <begin position="18"/>
        <end position="38"/>
    </location>
</feature>
<reference evidence="9 10" key="1">
    <citation type="submission" date="2020-09" db="EMBL/GenBank/DDBJ databases">
        <title>Investigation of environmental microbes.</title>
        <authorList>
            <person name="Ou Y."/>
            <person name="Kang Q."/>
        </authorList>
    </citation>
    <scope>NUCLEOTIDE SEQUENCE [LARGE SCALE GENOMIC DNA]</scope>
    <source>
        <strain evidence="9 10">KJZ-14</strain>
    </source>
</reference>
<dbReference type="SUPFAM" id="SSF81345">
    <property type="entry name" value="ABC transporter involved in vitamin B12 uptake, BtuC"/>
    <property type="match status" value="1"/>
</dbReference>
<feature type="transmembrane region" description="Helical" evidence="8">
    <location>
        <begin position="316"/>
        <end position="335"/>
    </location>
</feature>
<dbReference type="Gene3D" id="1.10.3470.10">
    <property type="entry name" value="ABC transporter involved in vitamin B12 uptake, BtuC"/>
    <property type="match status" value="1"/>
</dbReference>
<dbReference type="GO" id="GO:0005886">
    <property type="term" value="C:plasma membrane"/>
    <property type="evidence" value="ECO:0007669"/>
    <property type="project" value="UniProtKB-SubCell"/>
</dbReference>
<dbReference type="Proteomes" id="UP000516404">
    <property type="component" value="Chromosome"/>
</dbReference>
<feature type="transmembrane region" description="Helical" evidence="8">
    <location>
        <begin position="72"/>
        <end position="91"/>
    </location>
</feature>
<organism evidence="9 10">
    <name type="scientific">Rothia terrae</name>
    <dbReference type="NCBI Taxonomy" id="396015"/>
    <lineage>
        <taxon>Bacteria</taxon>
        <taxon>Bacillati</taxon>
        <taxon>Actinomycetota</taxon>
        <taxon>Actinomycetes</taxon>
        <taxon>Micrococcales</taxon>
        <taxon>Micrococcaceae</taxon>
        <taxon>Rothia</taxon>
    </lineage>
</organism>